<proteinExistence type="predicted"/>
<name>A0AAP0R586_LIQFO</name>
<dbReference type="AlphaFoldDB" id="A0AAP0R586"/>
<evidence type="ECO:0000313" key="3">
    <source>
        <dbReference type="Proteomes" id="UP001415857"/>
    </source>
</evidence>
<feature type="region of interest" description="Disordered" evidence="1">
    <location>
        <begin position="148"/>
        <end position="191"/>
    </location>
</feature>
<evidence type="ECO:0000256" key="1">
    <source>
        <dbReference type="SAM" id="MobiDB-lite"/>
    </source>
</evidence>
<dbReference type="Proteomes" id="UP001415857">
    <property type="component" value="Unassembled WGS sequence"/>
</dbReference>
<reference evidence="2 3" key="1">
    <citation type="journal article" date="2024" name="Plant J.">
        <title>Genome sequences and population genomics reveal climatic adaptation and genomic divergence between two closely related sweetgum species.</title>
        <authorList>
            <person name="Xu W.Q."/>
            <person name="Ren C.Q."/>
            <person name="Zhang X.Y."/>
            <person name="Comes H.P."/>
            <person name="Liu X.H."/>
            <person name="Li Y.G."/>
            <person name="Kettle C.J."/>
            <person name="Jalonen R."/>
            <person name="Gaisberger H."/>
            <person name="Ma Y.Z."/>
            <person name="Qiu Y.X."/>
        </authorList>
    </citation>
    <scope>NUCLEOTIDE SEQUENCE [LARGE SCALE GENOMIC DNA]</scope>
    <source>
        <strain evidence="2">Hangzhou</strain>
    </source>
</reference>
<protein>
    <recommendedName>
        <fullName evidence="4">HAT C-terminal dimerisation domain-containing protein</fullName>
    </recommendedName>
</protein>
<sequence length="191" mass="21949">MGYIYEAIDRTKKAIGKSFNSNEDKYHEAFGYIDERWSCQLHQPLHAAGYFLNPEFFYANLYIEQDEEVITGLYKSITRAVPSLTKQDKITEELTMYKRAESLFGIDMAIRQRKTKAPAEWWASYGSLTPNLQQFAVKVLSLTHSASVPLDEEEEANSEEIEEEDDTGYKSNDSKADDDDDDVVFLDEDDV</sequence>
<dbReference type="InterPro" id="IPR012337">
    <property type="entry name" value="RNaseH-like_sf"/>
</dbReference>
<gene>
    <name evidence="2" type="ORF">L1049_000250</name>
</gene>
<keyword evidence="3" id="KW-1185">Reference proteome</keyword>
<evidence type="ECO:0000313" key="2">
    <source>
        <dbReference type="EMBL" id="KAK9268498.1"/>
    </source>
</evidence>
<dbReference type="SUPFAM" id="SSF53098">
    <property type="entry name" value="Ribonuclease H-like"/>
    <property type="match status" value="1"/>
</dbReference>
<accession>A0AAP0R586</accession>
<comment type="caution">
    <text evidence="2">The sequence shown here is derived from an EMBL/GenBank/DDBJ whole genome shotgun (WGS) entry which is preliminary data.</text>
</comment>
<organism evidence="2 3">
    <name type="scientific">Liquidambar formosana</name>
    <name type="common">Formosan gum</name>
    <dbReference type="NCBI Taxonomy" id="63359"/>
    <lineage>
        <taxon>Eukaryota</taxon>
        <taxon>Viridiplantae</taxon>
        <taxon>Streptophyta</taxon>
        <taxon>Embryophyta</taxon>
        <taxon>Tracheophyta</taxon>
        <taxon>Spermatophyta</taxon>
        <taxon>Magnoliopsida</taxon>
        <taxon>eudicotyledons</taxon>
        <taxon>Gunneridae</taxon>
        <taxon>Pentapetalae</taxon>
        <taxon>Saxifragales</taxon>
        <taxon>Altingiaceae</taxon>
        <taxon>Liquidambar</taxon>
    </lineage>
</organism>
<feature type="compositionally biased region" description="Acidic residues" evidence="1">
    <location>
        <begin position="176"/>
        <end position="191"/>
    </location>
</feature>
<evidence type="ECO:0008006" key="4">
    <source>
        <dbReference type="Google" id="ProtNLM"/>
    </source>
</evidence>
<feature type="compositionally biased region" description="Acidic residues" evidence="1">
    <location>
        <begin position="150"/>
        <end position="166"/>
    </location>
</feature>
<dbReference type="EMBL" id="JBBPBK010000015">
    <property type="protein sequence ID" value="KAK9268498.1"/>
    <property type="molecule type" value="Genomic_DNA"/>
</dbReference>